<name>A0A1B0FLY6_GLOMM</name>
<evidence type="ECO:0000313" key="2">
    <source>
        <dbReference type="Proteomes" id="UP000092444"/>
    </source>
</evidence>
<accession>A0A1B0FLY6</accession>
<dbReference type="EMBL" id="CCAG010001166">
    <property type="status" value="NOT_ANNOTATED_CDS"/>
    <property type="molecule type" value="Genomic_DNA"/>
</dbReference>
<keyword evidence="2" id="KW-1185">Reference proteome</keyword>
<dbReference type="AlphaFoldDB" id="A0A1B0FLY6"/>
<dbReference type="STRING" id="37546.A0A1B0FLY6"/>
<proteinExistence type="predicted"/>
<evidence type="ECO:0000313" key="1">
    <source>
        <dbReference type="EnsemblMetazoa" id="GMOY004851-PA"/>
    </source>
</evidence>
<reference evidence="1" key="1">
    <citation type="submission" date="2020-05" db="UniProtKB">
        <authorList>
            <consortium name="EnsemblMetazoa"/>
        </authorList>
    </citation>
    <scope>IDENTIFICATION</scope>
    <source>
        <strain evidence="1">Yale</strain>
    </source>
</reference>
<dbReference type="Proteomes" id="UP000092444">
    <property type="component" value="Unassembled WGS sequence"/>
</dbReference>
<protein>
    <submittedName>
        <fullName evidence="1">Uncharacterized protein</fullName>
    </submittedName>
</protein>
<organism evidence="1 2">
    <name type="scientific">Glossina morsitans morsitans</name>
    <name type="common">Savannah tsetse fly</name>
    <dbReference type="NCBI Taxonomy" id="37546"/>
    <lineage>
        <taxon>Eukaryota</taxon>
        <taxon>Metazoa</taxon>
        <taxon>Ecdysozoa</taxon>
        <taxon>Arthropoda</taxon>
        <taxon>Hexapoda</taxon>
        <taxon>Insecta</taxon>
        <taxon>Pterygota</taxon>
        <taxon>Neoptera</taxon>
        <taxon>Endopterygota</taxon>
        <taxon>Diptera</taxon>
        <taxon>Brachycera</taxon>
        <taxon>Muscomorpha</taxon>
        <taxon>Hippoboscoidea</taxon>
        <taxon>Glossinidae</taxon>
        <taxon>Glossina</taxon>
    </lineage>
</organism>
<sequence length="140" mass="15719">MVPPTLESVFFGQDSLYFQSSLTLATFAITSSSNKSEIQFGHDNGSINNLPTMECLALPPDLYWDIKFEPISASSQLFFIYDALNGSWISGENFANDITIISKDGIELEHDMDLTEELLGNDEELVVEFYDMHEGNHPPF</sequence>
<dbReference type="VEuPathDB" id="VectorBase:GMOY004851"/>
<dbReference type="EnsemblMetazoa" id="GMOY004851-RA">
    <property type="protein sequence ID" value="GMOY004851-PA"/>
    <property type="gene ID" value="GMOY004851"/>
</dbReference>
<dbReference type="PhylomeDB" id="A0A1B0FLY6"/>